<comment type="caution">
    <text evidence="2">The sequence shown here is derived from an EMBL/GenBank/DDBJ whole genome shotgun (WGS) entry which is preliminary data.</text>
</comment>
<sequence>MDFHERQRLNGVRSASRLPECWFNLVLWLVALAFAVFLIGLGSLVVGDRRSRAALHPGTVPRP</sequence>
<accession>A0AA37M6N9</accession>
<keyword evidence="3" id="KW-1185">Reference proteome</keyword>
<keyword evidence="1" id="KW-0812">Transmembrane</keyword>
<dbReference type="Proteomes" id="UP001055286">
    <property type="component" value="Unassembled WGS sequence"/>
</dbReference>
<keyword evidence="1" id="KW-1133">Transmembrane helix</keyword>
<keyword evidence="1" id="KW-0472">Membrane</keyword>
<dbReference type="EMBL" id="BPQJ01000021">
    <property type="protein sequence ID" value="GJD64001.1"/>
    <property type="molecule type" value="Genomic_DNA"/>
</dbReference>
<reference evidence="2" key="1">
    <citation type="journal article" date="2016" name="Front. Microbiol.">
        <title>Genome Sequence of the Piezophilic, Mesophilic Sulfate-Reducing Bacterium Desulfovibrio indicus J2T.</title>
        <authorList>
            <person name="Cao J."/>
            <person name="Maignien L."/>
            <person name="Shao Z."/>
            <person name="Alain K."/>
            <person name="Jebbar M."/>
        </authorList>
    </citation>
    <scope>NUCLEOTIDE SEQUENCE</scope>
    <source>
        <strain evidence="2">JCM 32048</strain>
    </source>
</reference>
<organism evidence="2 3">
    <name type="scientific">Methylobacterium frigidaeris</name>
    <dbReference type="NCBI Taxonomy" id="2038277"/>
    <lineage>
        <taxon>Bacteria</taxon>
        <taxon>Pseudomonadati</taxon>
        <taxon>Pseudomonadota</taxon>
        <taxon>Alphaproteobacteria</taxon>
        <taxon>Hyphomicrobiales</taxon>
        <taxon>Methylobacteriaceae</taxon>
        <taxon>Methylobacterium</taxon>
    </lineage>
</organism>
<evidence type="ECO:0000313" key="3">
    <source>
        <dbReference type="Proteomes" id="UP001055286"/>
    </source>
</evidence>
<dbReference type="AlphaFoldDB" id="A0AA37M6N9"/>
<proteinExistence type="predicted"/>
<reference evidence="2" key="2">
    <citation type="submission" date="2021-08" db="EMBL/GenBank/DDBJ databases">
        <authorList>
            <person name="Tani A."/>
            <person name="Ola A."/>
            <person name="Ogura Y."/>
            <person name="Katsura K."/>
            <person name="Hayashi T."/>
        </authorList>
    </citation>
    <scope>NUCLEOTIDE SEQUENCE</scope>
    <source>
        <strain evidence="2">JCM 32048</strain>
    </source>
</reference>
<gene>
    <name evidence="2" type="ORF">MPEAHAMD_4175</name>
</gene>
<feature type="transmembrane region" description="Helical" evidence="1">
    <location>
        <begin position="25"/>
        <end position="46"/>
    </location>
</feature>
<evidence type="ECO:0000256" key="1">
    <source>
        <dbReference type="SAM" id="Phobius"/>
    </source>
</evidence>
<protein>
    <submittedName>
        <fullName evidence="2">Uncharacterized protein</fullName>
    </submittedName>
</protein>
<name>A0AA37M6N9_9HYPH</name>
<evidence type="ECO:0000313" key="2">
    <source>
        <dbReference type="EMBL" id="GJD64001.1"/>
    </source>
</evidence>